<dbReference type="InterPro" id="IPR036052">
    <property type="entry name" value="TrpB-like_PALP_sf"/>
</dbReference>
<dbReference type="SUPFAM" id="SSF53686">
    <property type="entry name" value="Tryptophan synthase beta subunit-like PLP-dependent enzymes"/>
    <property type="match status" value="1"/>
</dbReference>
<dbReference type="GO" id="GO:0006567">
    <property type="term" value="P:L-threonine catabolic process"/>
    <property type="evidence" value="ECO:0007669"/>
    <property type="project" value="TreeGrafter"/>
</dbReference>
<dbReference type="GO" id="GO:0004794">
    <property type="term" value="F:threonine deaminase activity"/>
    <property type="evidence" value="ECO:0007669"/>
    <property type="project" value="TreeGrafter"/>
</dbReference>
<sequence length="182" mass="18906">MPIASGSQLTKIHKGFHELFEVGLLDEEPSVRVSGAQALGCSPVATAFLEGSEVIKPVKPDTIAKSLAIGNPADGYFAIDAVRNTGGAMAAVTDDEIVDAIRLLARTEGIFAETAGGVTVATLSRLAASGVIRPDERVVIYITGHGLKTLEAVSPVVGPTATIRPNIEAFHDAFPALEESSK</sequence>
<comment type="cofactor">
    <cofactor evidence="1">
        <name>pyridoxal 5'-phosphate</name>
        <dbReference type="ChEBI" id="CHEBI:597326"/>
    </cofactor>
</comment>
<dbReference type="GO" id="GO:0009097">
    <property type="term" value="P:isoleucine biosynthetic process"/>
    <property type="evidence" value="ECO:0007669"/>
    <property type="project" value="TreeGrafter"/>
</dbReference>
<name>A0A6J7P2R6_9ZZZZ</name>
<evidence type="ECO:0000256" key="1">
    <source>
        <dbReference type="ARBA" id="ARBA00001933"/>
    </source>
</evidence>
<feature type="domain" description="Tryptophan synthase beta chain-like PALP" evidence="4">
    <location>
        <begin position="1"/>
        <end position="144"/>
    </location>
</feature>
<protein>
    <submittedName>
        <fullName evidence="5">Unannotated protein</fullName>
    </submittedName>
</protein>
<evidence type="ECO:0000313" key="5">
    <source>
        <dbReference type="EMBL" id="CAB4997403.1"/>
    </source>
</evidence>
<keyword evidence="3" id="KW-0456">Lyase</keyword>
<evidence type="ECO:0000259" key="4">
    <source>
        <dbReference type="Pfam" id="PF00291"/>
    </source>
</evidence>
<keyword evidence="2" id="KW-0663">Pyridoxal phosphate</keyword>
<organism evidence="5">
    <name type="scientific">freshwater metagenome</name>
    <dbReference type="NCBI Taxonomy" id="449393"/>
    <lineage>
        <taxon>unclassified sequences</taxon>
        <taxon>metagenomes</taxon>
        <taxon>ecological metagenomes</taxon>
    </lineage>
</organism>
<dbReference type="AlphaFoldDB" id="A0A6J7P2R6"/>
<reference evidence="5" key="1">
    <citation type="submission" date="2020-05" db="EMBL/GenBank/DDBJ databases">
        <authorList>
            <person name="Chiriac C."/>
            <person name="Salcher M."/>
            <person name="Ghai R."/>
            <person name="Kavagutti S V."/>
        </authorList>
    </citation>
    <scope>NUCLEOTIDE SEQUENCE</scope>
</reference>
<dbReference type="Pfam" id="PF00291">
    <property type="entry name" value="PALP"/>
    <property type="match status" value="1"/>
</dbReference>
<accession>A0A6J7P2R6</accession>
<dbReference type="InterPro" id="IPR050147">
    <property type="entry name" value="Ser/Thr_Dehydratase"/>
</dbReference>
<evidence type="ECO:0000256" key="2">
    <source>
        <dbReference type="ARBA" id="ARBA00022898"/>
    </source>
</evidence>
<gene>
    <name evidence="5" type="ORF">UFOPK3974_01295</name>
</gene>
<proteinExistence type="predicted"/>
<dbReference type="Gene3D" id="3.40.50.1100">
    <property type="match status" value="1"/>
</dbReference>
<dbReference type="PANTHER" id="PTHR48078">
    <property type="entry name" value="THREONINE DEHYDRATASE, MITOCHONDRIAL-RELATED"/>
    <property type="match status" value="1"/>
</dbReference>
<evidence type="ECO:0000256" key="3">
    <source>
        <dbReference type="ARBA" id="ARBA00023239"/>
    </source>
</evidence>
<dbReference type="GO" id="GO:0006565">
    <property type="term" value="P:L-serine catabolic process"/>
    <property type="evidence" value="ECO:0007669"/>
    <property type="project" value="TreeGrafter"/>
</dbReference>
<dbReference type="InterPro" id="IPR001926">
    <property type="entry name" value="TrpB-like_PALP"/>
</dbReference>
<dbReference type="EMBL" id="CAFBOR010000207">
    <property type="protein sequence ID" value="CAB4997403.1"/>
    <property type="molecule type" value="Genomic_DNA"/>
</dbReference>
<dbReference type="PANTHER" id="PTHR48078:SF6">
    <property type="entry name" value="L-THREONINE DEHYDRATASE CATABOLIC TDCB"/>
    <property type="match status" value="1"/>
</dbReference>
<dbReference type="GO" id="GO:0003941">
    <property type="term" value="F:L-serine ammonia-lyase activity"/>
    <property type="evidence" value="ECO:0007669"/>
    <property type="project" value="TreeGrafter"/>
</dbReference>